<feature type="domain" description="Glutamyl/glutaminyl-tRNA synthetase class Ib catalytic" evidence="8">
    <location>
        <begin position="2"/>
        <end position="301"/>
    </location>
</feature>
<keyword evidence="6 7" id="KW-0030">Aminoacyl-tRNA synthetase</keyword>
<feature type="binding site" evidence="7">
    <location>
        <position position="238"/>
    </location>
    <ligand>
        <name>ATP</name>
        <dbReference type="ChEBI" id="CHEBI:30616"/>
    </ligand>
</feature>
<dbReference type="InterPro" id="IPR004527">
    <property type="entry name" value="Glu-tRNA-ligase_bac/mito"/>
</dbReference>
<feature type="short sequence motif" description="'HIGH' region" evidence="7">
    <location>
        <begin position="8"/>
        <end position="18"/>
    </location>
</feature>
<evidence type="ECO:0000256" key="3">
    <source>
        <dbReference type="ARBA" id="ARBA00022741"/>
    </source>
</evidence>
<dbReference type="Gene3D" id="1.10.10.350">
    <property type="match status" value="1"/>
</dbReference>
<evidence type="ECO:0000313" key="11">
    <source>
        <dbReference type="Proteomes" id="UP000177117"/>
    </source>
</evidence>
<dbReference type="CDD" id="cd00808">
    <property type="entry name" value="GluRS_core"/>
    <property type="match status" value="1"/>
</dbReference>
<evidence type="ECO:0000256" key="2">
    <source>
        <dbReference type="ARBA" id="ARBA00022598"/>
    </source>
</evidence>
<dbReference type="InterPro" id="IPR014729">
    <property type="entry name" value="Rossmann-like_a/b/a_fold"/>
</dbReference>
<dbReference type="InterPro" id="IPR020751">
    <property type="entry name" value="aa-tRNA-synth_I_codon-bd_sub2"/>
</dbReference>
<dbReference type="PRINTS" id="PR00987">
    <property type="entry name" value="TRNASYNTHGLU"/>
</dbReference>
<dbReference type="InterPro" id="IPR001412">
    <property type="entry name" value="aa-tRNA-synth_I_CS"/>
</dbReference>
<reference evidence="10 11" key="1">
    <citation type="journal article" date="2016" name="Nat. Commun.">
        <title>Thousands of microbial genomes shed light on interconnected biogeochemical processes in an aquifer system.</title>
        <authorList>
            <person name="Anantharaman K."/>
            <person name="Brown C.T."/>
            <person name="Hug L.A."/>
            <person name="Sharon I."/>
            <person name="Castelle C.J."/>
            <person name="Probst A.J."/>
            <person name="Thomas B.C."/>
            <person name="Singh A."/>
            <person name="Wilkins M.J."/>
            <person name="Karaoz U."/>
            <person name="Brodie E.L."/>
            <person name="Williams K.H."/>
            <person name="Hubbard S.S."/>
            <person name="Banfield J.F."/>
        </authorList>
    </citation>
    <scope>NUCLEOTIDE SEQUENCE [LARGE SCALE GENOMIC DNA]</scope>
</reference>
<dbReference type="NCBIfam" id="TIGR00464">
    <property type="entry name" value="gltX_bact"/>
    <property type="match status" value="1"/>
</dbReference>
<organism evidence="10 11">
    <name type="scientific">Candidatus Yanofskybacteria bacterium RIFCSPHIGHO2_01_FULL_41_53</name>
    <dbReference type="NCBI Taxonomy" id="1802663"/>
    <lineage>
        <taxon>Bacteria</taxon>
        <taxon>Candidatus Yanofskyibacteriota</taxon>
    </lineage>
</organism>
<feature type="short sequence motif" description="'KMSKS' region" evidence="7">
    <location>
        <begin position="235"/>
        <end position="239"/>
    </location>
</feature>
<proteinExistence type="inferred from homology"/>
<comment type="function">
    <text evidence="7">Catalyzes the attachment of glutamate to tRNA(Glu) in a two-step reaction: glutamate is first activated by ATP to form Glu-AMP and then transferred to the acceptor end of tRNA(Glu).</text>
</comment>
<dbReference type="SUPFAM" id="SSF52374">
    <property type="entry name" value="Nucleotidylyl transferase"/>
    <property type="match status" value="1"/>
</dbReference>
<evidence type="ECO:0000256" key="1">
    <source>
        <dbReference type="ARBA" id="ARBA00007894"/>
    </source>
</evidence>
<gene>
    <name evidence="7" type="primary">gltX</name>
    <name evidence="10" type="ORF">A2650_04650</name>
</gene>
<dbReference type="InterPro" id="IPR020058">
    <property type="entry name" value="Glu/Gln-tRNA-synth_Ib_cat-dom"/>
</dbReference>
<evidence type="ECO:0000256" key="6">
    <source>
        <dbReference type="ARBA" id="ARBA00023146"/>
    </source>
</evidence>
<dbReference type="GO" id="GO:0008270">
    <property type="term" value="F:zinc ion binding"/>
    <property type="evidence" value="ECO:0007669"/>
    <property type="project" value="InterPro"/>
</dbReference>
<accession>A0A1F8EJX2</accession>
<evidence type="ECO:0000259" key="9">
    <source>
        <dbReference type="Pfam" id="PF19269"/>
    </source>
</evidence>
<name>A0A1F8EJX2_9BACT</name>
<dbReference type="GO" id="GO:0006424">
    <property type="term" value="P:glutamyl-tRNA aminoacylation"/>
    <property type="evidence" value="ECO:0007669"/>
    <property type="project" value="UniProtKB-UniRule"/>
</dbReference>
<keyword evidence="5 7" id="KW-0648">Protein biosynthesis</keyword>
<dbReference type="Pfam" id="PF00749">
    <property type="entry name" value="tRNA-synt_1c"/>
    <property type="match status" value="1"/>
</dbReference>
<keyword evidence="4 7" id="KW-0067">ATP-binding</keyword>
<keyword evidence="2 7" id="KW-0436">Ligase</keyword>
<dbReference type="GO" id="GO:0004818">
    <property type="term" value="F:glutamate-tRNA ligase activity"/>
    <property type="evidence" value="ECO:0007669"/>
    <property type="project" value="UniProtKB-UniRule"/>
</dbReference>
<keyword evidence="7" id="KW-0963">Cytoplasm</keyword>
<dbReference type="AlphaFoldDB" id="A0A1F8EJX2"/>
<evidence type="ECO:0000259" key="8">
    <source>
        <dbReference type="Pfam" id="PF00749"/>
    </source>
</evidence>
<protein>
    <recommendedName>
        <fullName evidence="7">Glutamate--tRNA ligase</fullName>
        <ecNumber evidence="7">6.1.1.17</ecNumber>
    </recommendedName>
    <alternativeName>
        <fullName evidence="7">Glutamyl-tRNA synthetase</fullName>
        <shortName evidence="7">GluRS</shortName>
    </alternativeName>
</protein>
<dbReference type="InterPro" id="IPR033910">
    <property type="entry name" value="GluRS_core"/>
</dbReference>
<comment type="caution">
    <text evidence="10">The sequence shown here is derived from an EMBL/GenBank/DDBJ whole genome shotgun (WGS) entry which is preliminary data.</text>
</comment>
<feature type="domain" description="Aminoacyl-tRNA synthetase class I anticodon-binding" evidence="9">
    <location>
        <begin position="310"/>
        <end position="444"/>
    </location>
</feature>
<dbReference type="PANTHER" id="PTHR43311:SF2">
    <property type="entry name" value="GLUTAMATE--TRNA LIGASE, MITOCHONDRIAL-RELATED"/>
    <property type="match status" value="1"/>
</dbReference>
<comment type="subcellular location">
    <subcellularLocation>
        <location evidence="7">Cytoplasm</location>
    </subcellularLocation>
</comment>
<dbReference type="InterPro" id="IPR049940">
    <property type="entry name" value="GluQ/Sye"/>
</dbReference>
<dbReference type="InterPro" id="IPR008925">
    <property type="entry name" value="aa_tRNA-synth_I_cd-bd_sf"/>
</dbReference>
<dbReference type="Proteomes" id="UP000177117">
    <property type="component" value="Unassembled WGS sequence"/>
</dbReference>
<comment type="subunit">
    <text evidence="7">Monomer.</text>
</comment>
<comment type="caution">
    <text evidence="7">Lacks conserved residue(s) required for the propagation of feature annotation.</text>
</comment>
<dbReference type="Pfam" id="PF19269">
    <property type="entry name" value="Anticodon_2"/>
    <property type="match status" value="1"/>
</dbReference>
<evidence type="ECO:0000313" key="10">
    <source>
        <dbReference type="EMBL" id="OGN00650.1"/>
    </source>
</evidence>
<dbReference type="SUPFAM" id="SSF48163">
    <property type="entry name" value="An anticodon-binding domain of class I aminoacyl-tRNA synthetases"/>
    <property type="match status" value="1"/>
</dbReference>
<dbReference type="GO" id="GO:0005524">
    <property type="term" value="F:ATP binding"/>
    <property type="evidence" value="ECO:0007669"/>
    <property type="project" value="UniProtKB-UniRule"/>
</dbReference>
<dbReference type="InterPro" id="IPR045462">
    <property type="entry name" value="aa-tRNA-synth_I_cd-bd"/>
</dbReference>
<dbReference type="Gene3D" id="3.40.50.620">
    <property type="entry name" value="HUPs"/>
    <property type="match status" value="1"/>
</dbReference>
<dbReference type="GO" id="GO:0005829">
    <property type="term" value="C:cytosol"/>
    <property type="evidence" value="ECO:0007669"/>
    <property type="project" value="TreeGrafter"/>
</dbReference>
<comment type="catalytic activity">
    <reaction evidence="7">
        <text>tRNA(Glu) + L-glutamate + ATP = L-glutamyl-tRNA(Glu) + AMP + diphosphate</text>
        <dbReference type="Rhea" id="RHEA:23540"/>
        <dbReference type="Rhea" id="RHEA-COMP:9663"/>
        <dbReference type="Rhea" id="RHEA-COMP:9680"/>
        <dbReference type="ChEBI" id="CHEBI:29985"/>
        <dbReference type="ChEBI" id="CHEBI:30616"/>
        <dbReference type="ChEBI" id="CHEBI:33019"/>
        <dbReference type="ChEBI" id="CHEBI:78442"/>
        <dbReference type="ChEBI" id="CHEBI:78520"/>
        <dbReference type="ChEBI" id="CHEBI:456215"/>
        <dbReference type="EC" id="6.1.1.17"/>
    </reaction>
</comment>
<sequence>MIRTRMAPSPTGNLHIGTARTTLFNWLFARKNKGEFLLRIEDTDLERSKPEYEKDVIDGLRWLGLGWDNKEIIRQSERLNIYEAYLKKLLSSSKAFWCDHTKEELEEESKKQRAKSKSPRHICSHKKEKRNSGQIIRLSVDENSDKKIRFQDVIRGKIEFEENLMGDFSLAKDLQTPLYNFAVVADDIDMEISHVIRGEDHISNTPKQLLIYEALGMNPPIFAHLPLILGADRSKMSKRHGETSINEYKKDYLPEVMINFMGFLGYTYGKEIISKEEMVQELELEKVHKSGAIFDAKKLNWINSQYIKKLSPQEFKNLANVPNLPNEAVSLVTERLEKLTDVSNFDYFWKSPDYDSELLKWKKFSLKDSKKSLEQVEKIVSSHNFKNKDEIRSKLDDLAKEIGDRGLVYWPFRVALTGRDKSPDPVDVAYVLGKEKTLERVRLALE</sequence>
<evidence type="ECO:0000256" key="5">
    <source>
        <dbReference type="ARBA" id="ARBA00022917"/>
    </source>
</evidence>
<evidence type="ECO:0000256" key="4">
    <source>
        <dbReference type="ARBA" id="ARBA00022840"/>
    </source>
</evidence>
<dbReference type="PANTHER" id="PTHR43311">
    <property type="entry name" value="GLUTAMATE--TRNA LIGASE"/>
    <property type="match status" value="1"/>
</dbReference>
<dbReference type="PROSITE" id="PS00178">
    <property type="entry name" value="AA_TRNA_LIGASE_I"/>
    <property type="match status" value="1"/>
</dbReference>
<comment type="similarity">
    <text evidence="1 7">Belongs to the class-I aminoacyl-tRNA synthetase family. Glutamate--tRNA ligase type 1 subfamily.</text>
</comment>
<dbReference type="EMBL" id="MGJD01000017">
    <property type="protein sequence ID" value="OGN00650.1"/>
    <property type="molecule type" value="Genomic_DNA"/>
</dbReference>
<evidence type="ECO:0000256" key="7">
    <source>
        <dbReference type="HAMAP-Rule" id="MF_00022"/>
    </source>
</evidence>
<dbReference type="HAMAP" id="MF_00022">
    <property type="entry name" value="Glu_tRNA_synth_type1"/>
    <property type="match status" value="1"/>
</dbReference>
<dbReference type="InterPro" id="IPR000924">
    <property type="entry name" value="Glu/Gln-tRNA-synth"/>
</dbReference>
<keyword evidence="3 7" id="KW-0547">Nucleotide-binding</keyword>
<dbReference type="GO" id="GO:0000049">
    <property type="term" value="F:tRNA binding"/>
    <property type="evidence" value="ECO:0007669"/>
    <property type="project" value="InterPro"/>
</dbReference>
<dbReference type="EC" id="6.1.1.17" evidence="7"/>